<accession>A0A318ILV3</accession>
<organism evidence="1 2">
    <name type="scientific">Undibacterium pigrum</name>
    <dbReference type="NCBI Taxonomy" id="401470"/>
    <lineage>
        <taxon>Bacteria</taxon>
        <taxon>Pseudomonadati</taxon>
        <taxon>Pseudomonadota</taxon>
        <taxon>Betaproteobacteria</taxon>
        <taxon>Burkholderiales</taxon>
        <taxon>Oxalobacteraceae</taxon>
        <taxon>Undibacterium</taxon>
    </lineage>
</organism>
<comment type="caution">
    <text evidence="1">The sequence shown here is derived from an EMBL/GenBank/DDBJ whole genome shotgun (WGS) entry which is preliminary data.</text>
</comment>
<keyword evidence="2" id="KW-1185">Reference proteome</keyword>
<dbReference type="AlphaFoldDB" id="A0A318ILV3"/>
<evidence type="ECO:0000313" key="1">
    <source>
        <dbReference type="EMBL" id="PXX34941.1"/>
    </source>
</evidence>
<proteinExistence type="predicted"/>
<dbReference type="Proteomes" id="UP000247792">
    <property type="component" value="Unassembled WGS sequence"/>
</dbReference>
<gene>
    <name evidence="1" type="ORF">DFR42_12420</name>
</gene>
<reference evidence="1 2" key="1">
    <citation type="submission" date="2018-05" db="EMBL/GenBank/DDBJ databases">
        <title>Genomic Encyclopedia of Type Strains, Phase IV (KMG-IV): sequencing the most valuable type-strain genomes for metagenomic binning, comparative biology and taxonomic classification.</title>
        <authorList>
            <person name="Goeker M."/>
        </authorList>
    </citation>
    <scope>NUCLEOTIDE SEQUENCE [LARGE SCALE GENOMIC DNA]</scope>
    <source>
        <strain evidence="1 2">DSM 19792</strain>
    </source>
</reference>
<evidence type="ECO:0000313" key="2">
    <source>
        <dbReference type="Proteomes" id="UP000247792"/>
    </source>
</evidence>
<protein>
    <submittedName>
        <fullName evidence="1">Uncharacterized protein</fullName>
    </submittedName>
</protein>
<sequence length="57" mass="6362">MNVRPDPMPTLKYGASENASATMHNVPTCRVQLLRYKTKKIVGFPFPLKATGQKNSK</sequence>
<name>A0A318ILV3_9BURK</name>
<dbReference type="EMBL" id="QJKB01000024">
    <property type="protein sequence ID" value="PXX34941.1"/>
    <property type="molecule type" value="Genomic_DNA"/>
</dbReference>